<reference evidence="3 5" key="2">
    <citation type="submission" date="2018-08" db="EMBL/GenBank/DDBJ databases">
        <title>Genome of Clostridium chromiireducens C1, DSM12136.</title>
        <authorList>
            <person name="Xing M."/>
            <person name="Wei Y."/>
            <person name="Ang E.L."/>
            <person name="Zhao H."/>
            <person name="Zhang Y."/>
        </authorList>
    </citation>
    <scope>NUCLEOTIDE SEQUENCE [LARGE SCALE GENOMIC DNA]</scope>
    <source>
        <strain evidence="3 5">C1</strain>
    </source>
</reference>
<dbReference type="EMBL" id="WSRQ01000049">
    <property type="protein sequence ID" value="MVX66194.1"/>
    <property type="molecule type" value="Genomic_DNA"/>
</dbReference>
<dbReference type="OrthoDB" id="306707at2"/>
<keyword evidence="4" id="KW-1185">Reference proteome</keyword>
<dbReference type="NCBIfam" id="TIGR01484">
    <property type="entry name" value="HAD-SF-IIB"/>
    <property type="match status" value="1"/>
</dbReference>
<gene>
    <name evidence="2" type="primary">ywpJ_4</name>
    <name evidence="2" type="ORF">CLCHR_46090</name>
    <name evidence="3" type="ORF">D2A34_25060</name>
    <name evidence="1" type="ORF">GKZ28_21175</name>
</gene>
<dbReference type="NCBIfam" id="TIGR00099">
    <property type="entry name" value="Cof-subfamily"/>
    <property type="match status" value="1"/>
</dbReference>
<name>A0A1V4I7Z6_9CLOT</name>
<dbReference type="Gene3D" id="3.40.50.1000">
    <property type="entry name" value="HAD superfamily/HAD-like"/>
    <property type="match status" value="1"/>
</dbReference>
<proteinExistence type="predicted"/>
<dbReference type="STRING" id="225345.CLCHR_46090"/>
<dbReference type="Proteomes" id="UP000656077">
    <property type="component" value="Unassembled WGS sequence"/>
</dbReference>
<reference evidence="1" key="3">
    <citation type="submission" date="2019-12" db="EMBL/GenBank/DDBJ databases">
        <title>Microbes associate with the intestines of laboratory mice.</title>
        <authorList>
            <person name="Navarre W."/>
            <person name="Wong E."/>
        </authorList>
    </citation>
    <scope>NUCLEOTIDE SEQUENCE</scope>
    <source>
        <strain evidence="1">NM79_F5</strain>
    </source>
</reference>
<dbReference type="EC" id="3.1.3.-" evidence="2"/>
<dbReference type="InterPro" id="IPR036412">
    <property type="entry name" value="HAD-like_sf"/>
</dbReference>
<dbReference type="RefSeq" id="WP_079442213.1">
    <property type="nucleotide sequence ID" value="NZ_JBLZIA010000016.1"/>
</dbReference>
<accession>A0A1V4I7Z6</accession>
<keyword evidence="2" id="KW-0378">Hydrolase</keyword>
<dbReference type="Gene3D" id="3.30.1240.10">
    <property type="match status" value="1"/>
</dbReference>
<evidence type="ECO:0000313" key="4">
    <source>
        <dbReference type="Proteomes" id="UP000191056"/>
    </source>
</evidence>
<dbReference type="GO" id="GO:0016791">
    <property type="term" value="F:phosphatase activity"/>
    <property type="evidence" value="ECO:0007669"/>
    <property type="project" value="TreeGrafter"/>
</dbReference>
<dbReference type="GO" id="GO:0000287">
    <property type="term" value="F:magnesium ion binding"/>
    <property type="evidence" value="ECO:0007669"/>
    <property type="project" value="TreeGrafter"/>
</dbReference>
<organism evidence="2 4">
    <name type="scientific">Clostridium chromiireducens</name>
    <dbReference type="NCBI Taxonomy" id="225345"/>
    <lineage>
        <taxon>Bacteria</taxon>
        <taxon>Bacillati</taxon>
        <taxon>Bacillota</taxon>
        <taxon>Clostridia</taxon>
        <taxon>Eubacteriales</taxon>
        <taxon>Clostridiaceae</taxon>
        <taxon>Clostridium</taxon>
    </lineage>
</organism>
<comment type="caution">
    <text evidence="2">The sequence shown here is derived from an EMBL/GenBank/DDBJ whole genome shotgun (WGS) entry which is preliminary data.</text>
</comment>
<dbReference type="InterPro" id="IPR006379">
    <property type="entry name" value="HAD-SF_hydro_IIB"/>
</dbReference>
<dbReference type="PANTHER" id="PTHR10000:SF8">
    <property type="entry name" value="HAD SUPERFAMILY HYDROLASE-LIKE, TYPE 3"/>
    <property type="match status" value="1"/>
</dbReference>
<dbReference type="SFLD" id="SFLDG01140">
    <property type="entry name" value="C2.B:_Phosphomannomutase_and_P"/>
    <property type="match status" value="1"/>
</dbReference>
<dbReference type="Pfam" id="PF08282">
    <property type="entry name" value="Hydrolase_3"/>
    <property type="match status" value="1"/>
</dbReference>
<dbReference type="InterPro" id="IPR023214">
    <property type="entry name" value="HAD_sf"/>
</dbReference>
<evidence type="ECO:0000313" key="2">
    <source>
        <dbReference type="EMBL" id="OPJ56086.1"/>
    </source>
</evidence>
<dbReference type="PANTHER" id="PTHR10000">
    <property type="entry name" value="PHOSPHOSERINE PHOSPHATASE"/>
    <property type="match status" value="1"/>
</dbReference>
<dbReference type="EMBL" id="MZGT01000116">
    <property type="protein sequence ID" value="OPJ56086.1"/>
    <property type="molecule type" value="Genomic_DNA"/>
</dbReference>
<dbReference type="SUPFAM" id="SSF56784">
    <property type="entry name" value="HAD-like"/>
    <property type="match status" value="1"/>
</dbReference>
<evidence type="ECO:0000313" key="3">
    <source>
        <dbReference type="EMBL" id="RII31973.1"/>
    </source>
</evidence>
<protein>
    <submittedName>
        <fullName evidence="1">Cof-type HAD-IIB family hydrolase</fullName>
    </submittedName>
    <submittedName>
        <fullName evidence="2">Putative phosphatase YwpJ</fullName>
        <ecNumber evidence="2">3.1.3.-</ecNumber>
    </submittedName>
</protein>
<dbReference type="Proteomes" id="UP000265930">
    <property type="component" value="Unassembled WGS sequence"/>
</dbReference>
<sequence length="262" mass="30240">MRFLASDLDGTLFRDNKISEKDLRALRRLKELGNKVIVSTGRSFKGVNDILREYPFEYDYLVMCNGALIADSNNKIIHEKVIPNKIQNKIIESFYNWDDSLIYYDDGSATYMIQNDNVDTSKVDADFFNHFSDRVNLDMALSNTADSQIMSIFNVSQSISMSELVKEKLLVDYSEYIEVFRNQFFVDIVPKNCSKGIAIEMILENENMTTDNLYTVGDSLNDVSMFKITNNSYTFNNVEEIVKHHANNFVDYVYEVIGDMLE</sequence>
<dbReference type="EMBL" id="QXDJ01000010">
    <property type="protein sequence ID" value="RII31973.1"/>
    <property type="molecule type" value="Genomic_DNA"/>
</dbReference>
<dbReference type="InterPro" id="IPR000150">
    <property type="entry name" value="Cof"/>
</dbReference>
<dbReference type="SFLD" id="SFLDS00003">
    <property type="entry name" value="Haloacid_Dehalogenase"/>
    <property type="match status" value="1"/>
</dbReference>
<reference evidence="2 4" key="1">
    <citation type="submission" date="2017-03" db="EMBL/GenBank/DDBJ databases">
        <title>Genome sequence of Clostridium chromiireducens DSM 23318.</title>
        <authorList>
            <person name="Poehlein A."/>
            <person name="Daniel R."/>
        </authorList>
    </citation>
    <scope>NUCLEOTIDE SEQUENCE [LARGE SCALE GENOMIC DNA]</scope>
    <source>
        <strain evidence="2 4">DSM 23318</strain>
    </source>
</reference>
<dbReference type="Proteomes" id="UP000191056">
    <property type="component" value="Unassembled WGS sequence"/>
</dbReference>
<evidence type="ECO:0000313" key="1">
    <source>
        <dbReference type="EMBL" id="MVX66194.1"/>
    </source>
</evidence>
<dbReference type="AlphaFoldDB" id="A0A1V4I7Z6"/>
<dbReference type="GO" id="GO:0005829">
    <property type="term" value="C:cytosol"/>
    <property type="evidence" value="ECO:0007669"/>
    <property type="project" value="TreeGrafter"/>
</dbReference>
<evidence type="ECO:0000313" key="5">
    <source>
        <dbReference type="Proteomes" id="UP000265930"/>
    </source>
</evidence>